<dbReference type="InterPro" id="IPR000438">
    <property type="entry name" value="Acetyl_CoA_COase_Trfase_b_su"/>
</dbReference>
<dbReference type="PANTHER" id="PTHR42995:SF5">
    <property type="entry name" value="ACETYL-COENZYME A CARBOXYLASE CARBOXYL TRANSFERASE SUBUNIT BETA, CHLOROPLASTIC"/>
    <property type="match status" value="1"/>
</dbReference>
<keyword evidence="15" id="KW-0436">Ligase</keyword>
<keyword evidence="7 13" id="KW-0276">Fatty acid metabolism</keyword>
<dbReference type="AlphaFoldDB" id="A0A6M4NME2"/>
<evidence type="ECO:0000256" key="12">
    <source>
        <dbReference type="ARBA" id="ARBA00025280"/>
    </source>
</evidence>
<dbReference type="InterPro" id="IPR034733">
    <property type="entry name" value="AcCoA_carboxyl_beta"/>
</dbReference>
<evidence type="ECO:0000259" key="14">
    <source>
        <dbReference type="PROSITE" id="PS50980"/>
    </source>
</evidence>
<comment type="subcellular location">
    <subcellularLocation>
        <location evidence="1 13">Cytoplasm</location>
    </subcellularLocation>
</comment>
<feature type="binding site" evidence="13">
    <location>
        <position position="28"/>
    </location>
    <ligand>
        <name>Zn(2+)</name>
        <dbReference type="ChEBI" id="CHEBI:29105"/>
    </ligand>
</feature>
<dbReference type="InterPro" id="IPR029045">
    <property type="entry name" value="ClpP/crotonase-like_dom_sf"/>
</dbReference>
<protein>
    <recommendedName>
        <fullName evidence="13">Acetyl-coenzyme A carboxylase carboxyl transferase subunit beta</fullName>
        <shortName evidence="13">ACCase subunit beta</shortName>
        <shortName evidence="13">Acetyl-CoA carboxylase carboxyltransferase subunit beta</shortName>
        <ecNumber evidence="13">2.1.3.15</ecNumber>
    </recommendedName>
</protein>
<sequence length="297" mass="32764">MNWLSDFVRPKVKKTAQKEIADDLWLKCPKCGKLLFTKELKKTWYVCPECDHHLRLYLDKRLKMLFDNGTYSEASIPQPMEDPLKFKDSKRYTDRLKTYRNATGNNDAIKVAKGSVGGVKCVIAALDFSFMGGSMGMAVGEGIVKAAEIAVKNKIPLITVSNSGGARMQEGILSLMQMARTTSAVNNVKENGLPFISIMTDPTTGGVSASFAMLGDIHIAEKGCLIGFAGPRVIEQTIREKLPEGFQRAEYLREHGMVDVVVHRSEMKGTLAQILQILTNKKAETTESKGDKAKKTA</sequence>
<feature type="binding site" evidence="13">
    <location>
        <position position="31"/>
    </location>
    <ligand>
        <name>Zn(2+)</name>
        <dbReference type="ChEBI" id="CHEBI:29105"/>
    </ligand>
</feature>
<dbReference type="Pfam" id="PF17848">
    <property type="entry name" value="Zn_ribbon_ACC"/>
    <property type="match status" value="1"/>
</dbReference>
<evidence type="ECO:0000256" key="7">
    <source>
        <dbReference type="ARBA" id="ARBA00022832"/>
    </source>
</evidence>
<feature type="domain" description="CoA carboxyltransferase N-terminal" evidence="14">
    <location>
        <begin position="24"/>
        <end position="293"/>
    </location>
</feature>
<feature type="zinc finger region" description="C4-type" evidence="13">
    <location>
        <begin position="28"/>
        <end position="50"/>
    </location>
</feature>
<keyword evidence="5 13" id="KW-0547">Nucleotide-binding</keyword>
<dbReference type="GO" id="GO:2001295">
    <property type="term" value="P:malonyl-CoA biosynthetic process"/>
    <property type="evidence" value="ECO:0007669"/>
    <property type="project" value="UniProtKB-UniRule"/>
</dbReference>
<dbReference type="GO" id="GO:0008270">
    <property type="term" value="F:zinc ion binding"/>
    <property type="evidence" value="ECO:0007669"/>
    <property type="project" value="UniProtKB-UniRule"/>
</dbReference>
<keyword evidence="8 13" id="KW-0862">Zinc</keyword>
<comment type="function">
    <text evidence="12 13">Component of the acetyl coenzyme A carboxylase (ACC) complex. Biotin carboxylase (BC) catalyzes the carboxylation of biotin on its carrier protein (BCCP) and then the CO(2) group is transferred by the transcarboxylase to acetyl-CoA to form malonyl-CoA.</text>
</comment>
<keyword evidence="4 13" id="KW-0479">Metal-binding</keyword>
<evidence type="ECO:0000313" key="15">
    <source>
        <dbReference type="EMBL" id="QJR98147.1"/>
    </source>
</evidence>
<dbReference type="Pfam" id="PF01039">
    <property type="entry name" value="Carboxyl_trans"/>
    <property type="match status" value="1"/>
</dbReference>
<evidence type="ECO:0000256" key="3">
    <source>
        <dbReference type="ARBA" id="ARBA00022679"/>
    </source>
</evidence>
<dbReference type="InterPro" id="IPR041010">
    <property type="entry name" value="Znf-ACC"/>
</dbReference>
<evidence type="ECO:0000256" key="10">
    <source>
        <dbReference type="ARBA" id="ARBA00023098"/>
    </source>
</evidence>
<dbReference type="HAMAP" id="MF_01395">
    <property type="entry name" value="AcetylCoA_CT_beta"/>
    <property type="match status" value="1"/>
</dbReference>
<keyword evidence="3 13" id="KW-0808">Transferase</keyword>
<gene>
    <name evidence="13 15" type="primary">accD</name>
    <name evidence="15" type="ORF">PlAlph_1510</name>
</gene>
<dbReference type="GO" id="GO:0006633">
    <property type="term" value="P:fatty acid biosynthetic process"/>
    <property type="evidence" value="ECO:0007669"/>
    <property type="project" value="UniProtKB-KW"/>
</dbReference>
<evidence type="ECO:0000256" key="8">
    <source>
        <dbReference type="ARBA" id="ARBA00022833"/>
    </source>
</evidence>
<evidence type="ECO:0000256" key="4">
    <source>
        <dbReference type="ARBA" id="ARBA00022723"/>
    </source>
</evidence>
<keyword evidence="10 13" id="KW-0443">Lipid metabolism</keyword>
<evidence type="ECO:0000256" key="5">
    <source>
        <dbReference type="ARBA" id="ARBA00022741"/>
    </source>
</evidence>
<accession>A0A6M4NME2</accession>
<keyword evidence="13" id="KW-0963">Cytoplasm</keyword>
<dbReference type="GO" id="GO:0005524">
    <property type="term" value="F:ATP binding"/>
    <property type="evidence" value="ECO:0007669"/>
    <property type="project" value="UniProtKB-KW"/>
</dbReference>
<keyword evidence="11 13" id="KW-0275">Fatty acid biosynthesis</keyword>
<dbReference type="PRINTS" id="PR01070">
    <property type="entry name" value="ACCCTRFRASEB"/>
</dbReference>
<name>A0A6M4NME2_9PROT</name>
<evidence type="ECO:0000256" key="6">
    <source>
        <dbReference type="ARBA" id="ARBA00022771"/>
    </source>
</evidence>
<evidence type="ECO:0000256" key="9">
    <source>
        <dbReference type="ARBA" id="ARBA00022840"/>
    </source>
</evidence>
<dbReference type="PROSITE" id="PS50980">
    <property type="entry name" value="COA_CT_NTER"/>
    <property type="match status" value="1"/>
</dbReference>
<dbReference type="GO" id="GO:0016743">
    <property type="term" value="F:carboxyl- or carbamoyltransferase activity"/>
    <property type="evidence" value="ECO:0007669"/>
    <property type="project" value="UniProtKB-UniRule"/>
</dbReference>
<comment type="similarity">
    <text evidence="13">Belongs to the AccD/PCCB family.</text>
</comment>
<keyword evidence="9 13" id="KW-0067">ATP-binding</keyword>
<feature type="binding site" evidence="13">
    <location>
        <position position="50"/>
    </location>
    <ligand>
        <name>Zn(2+)</name>
        <dbReference type="ChEBI" id="CHEBI:29105"/>
    </ligand>
</feature>
<evidence type="ECO:0000256" key="1">
    <source>
        <dbReference type="ARBA" id="ARBA00004496"/>
    </source>
</evidence>
<keyword evidence="2 13" id="KW-0444">Lipid biosynthesis</keyword>
<feature type="binding site" evidence="13">
    <location>
        <position position="47"/>
    </location>
    <ligand>
        <name>Zn(2+)</name>
        <dbReference type="ChEBI" id="CHEBI:29105"/>
    </ligand>
</feature>
<dbReference type="PANTHER" id="PTHR42995">
    <property type="entry name" value="ACETYL-COENZYME A CARBOXYLASE CARBOXYL TRANSFERASE SUBUNIT BETA, CHLOROPLASTIC"/>
    <property type="match status" value="1"/>
</dbReference>
<dbReference type="SUPFAM" id="SSF52096">
    <property type="entry name" value="ClpP/crotonase"/>
    <property type="match status" value="1"/>
</dbReference>
<proteinExistence type="inferred from homology"/>
<evidence type="ECO:0000256" key="13">
    <source>
        <dbReference type="HAMAP-Rule" id="MF_01395"/>
    </source>
</evidence>
<dbReference type="EMBL" id="MN990729">
    <property type="protein sequence ID" value="QJR98147.1"/>
    <property type="molecule type" value="Genomic_DNA"/>
</dbReference>
<evidence type="ECO:0000256" key="11">
    <source>
        <dbReference type="ARBA" id="ARBA00023160"/>
    </source>
</evidence>
<dbReference type="UniPathway" id="UPA00655">
    <property type="reaction ID" value="UER00711"/>
</dbReference>
<comment type="subunit">
    <text evidence="13">Acetyl-CoA carboxylase is a heterohexamer composed of biotin carboxyl carrier protein (AccB), biotin carboxylase (AccC) and two subunits each of ACCase subunit alpha (AccA) and ACCase subunit beta (AccD).</text>
</comment>
<organism evidence="15">
    <name type="scientific">uncultured Alphaproteobacteria bacterium</name>
    <dbReference type="NCBI Taxonomy" id="91750"/>
    <lineage>
        <taxon>Bacteria</taxon>
        <taxon>Pseudomonadati</taxon>
        <taxon>Pseudomonadota</taxon>
        <taxon>Alphaproteobacteria</taxon>
        <taxon>environmental samples</taxon>
    </lineage>
</organism>
<dbReference type="GO" id="GO:0003989">
    <property type="term" value="F:acetyl-CoA carboxylase activity"/>
    <property type="evidence" value="ECO:0007669"/>
    <property type="project" value="InterPro"/>
</dbReference>
<comment type="pathway">
    <text evidence="13">Lipid metabolism; malonyl-CoA biosynthesis; malonyl-CoA from acetyl-CoA: step 1/1.</text>
</comment>
<comment type="cofactor">
    <cofactor evidence="13">
        <name>Zn(2+)</name>
        <dbReference type="ChEBI" id="CHEBI:29105"/>
    </cofactor>
    <text evidence="13">Binds 1 zinc ion per subunit.</text>
</comment>
<dbReference type="EC" id="2.1.3.15" evidence="13"/>
<reference evidence="15" key="1">
    <citation type="submission" date="2020-01" db="EMBL/GenBank/DDBJ databases">
        <title>Gastrointestinal microbiota of LL stock colony Peromyscus leucopus.</title>
        <authorList>
            <person name="Milovic A."/>
            <person name="Bassam K."/>
            <person name="Keay E."/>
            <person name="Barbour A.G."/>
        </authorList>
    </citation>
    <scope>NUCLEOTIDE SEQUENCE</scope>
    <source>
        <strain evidence="15">LL90</strain>
    </source>
</reference>
<dbReference type="NCBIfam" id="TIGR00515">
    <property type="entry name" value="accD"/>
    <property type="match status" value="1"/>
</dbReference>
<evidence type="ECO:0000256" key="2">
    <source>
        <dbReference type="ARBA" id="ARBA00022516"/>
    </source>
</evidence>
<dbReference type="GO" id="GO:0009329">
    <property type="term" value="C:acetate CoA-transferase complex"/>
    <property type="evidence" value="ECO:0007669"/>
    <property type="project" value="TreeGrafter"/>
</dbReference>
<dbReference type="Gene3D" id="3.90.226.10">
    <property type="entry name" value="2-enoyl-CoA Hydratase, Chain A, domain 1"/>
    <property type="match status" value="1"/>
</dbReference>
<dbReference type="InterPro" id="IPR011762">
    <property type="entry name" value="COA_CT_N"/>
</dbReference>
<keyword evidence="6 13" id="KW-0863">Zinc-finger</keyword>
<comment type="catalytic activity">
    <reaction evidence="13">
        <text>N(6)-carboxybiotinyl-L-lysyl-[protein] + acetyl-CoA = N(6)-biotinyl-L-lysyl-[protein] + malonyl-CoA</text>
        <dbReference type="Rhea" id="RHEA:54728"/>
        <dbReference type="Rhea" id="RHEA-COMP:10505"/>
        <dbReference type="Rhea" id="RHEA-COMP:10506"/>
        <dbReference type="ChEBI" id="CHEBI:57288"/>
        <dbReference type="ChEBI" id="CHEBI:57384"/>
        <dbReference type="ChEBI" id="CHEBI:83144"/>
        <dbReference type="ChEBI" id="CHEBI:83145"/>
        <dbReference type="EC" id="2.1.3.15"/>
    </reaction>
</comment>